<dbReference type="InterPro" id="IPR046342">
    <property type="entry name" value="CBS_dom_sf"/>
</dbReference>
<dbReference type="PROSITE" id="PS51371">
    <property type="entry name" value="CBS"/>
    <property type="match status" value="2"/>
</dbReference>
<evidence type="ECO:0000256" key="1">
    <source>
        <dbReference type="ARBA" id="ARBA00004141"/>
    </source>
</evidence>
<feature type="domain" description="CBS" evidence="7">
    <location>
        <begin position="499"/>
        <end position="556"/>
    </location>
</feature>
<gene>
    <name evidence="8" type="ORF">COV72_05415</name>
</gene>
<dbReference type="InterPro" id="IPR038770">
    <property type="entry name" value="Na+/solute_symporter_sf"/>
</dbReference>
<dbReference type="Proteomes" id="UP000229641">
    <property type="component" value="Unassembled WGS sequence"/>
</dbReference>
<comment type="subcellular location">
    <subcellularLocation>
        <location evidence="1">Membrane</location>
        <topology evidence="1">Multi-pass membrane protein</topology>
    </subcellularLocation>
</comment>
<dbReference type="SUPFAM" id="SSF54631">
    <property type="entry name" value="CBS-domain pair"/>
    <property type="match status" value="1"/>
</dbReference>
<evidence type="ECO:0000256" key="2">
    <source>
        <dbReference type="ARBA" id="ARBA00022692"/>
    </source>
</evidence>
<feature type="transmembrane region" description="Helical" evidence="6">
    <location>
        <begin position="382"/>
        <end position="401"/>
    </location>
</feature>
<evidence type="ECO:0000256" key="3">
    <source>
        <dbReference type="ARBA" id="ARBA00022989"/>
    </source>
</evidence>
<reference evidence="8 9" key="1">
    <citation type="submission" date="2017-09" db="EMBL/GenBank/DDBJ databases">
        <title>Depth-based differentiation of microbial function through sediment-hosted aquifers and enrichment of novel symbionts in the deep terrestrial subsurface.</title>
        <authorList>
            <person name="Probst A.J."/>
            <person name="Ladd B."/>
            <person name="Jarett J.K."/>
            <person name="Geller-Mcgrath D.E."/>
            <person name="Sieber C.M."/>
            <person name="Emerson J.B."/>
            <person name="Anantharaman K."/>
            <person name="Thomas B.C."/>
            <person name="Malmstrom R."/>
            <person name="Stieglmeier M."/>
            <person name="Klingl A."/>
            <person name="Woyke T."/>
            <person name="Ryan C.M."/>
            <person name="Banfield J.F."/>
        </authorList>
    </citation>
    <scope>NUCLEOTIDE SEQUENCE [LARGE SCALE GENOMIC DNA]</scope>
    <source>
        <strain evidence="8">CG11_big_fil_rev_8_21_14_0_20_42_13</strain>
    </source>
</reference>
<feature type="transmembrane region" description="Helical" evidence="6">
    <location>
        <begin position="172"/>
        <end position="194"/>
    </location>
</feature>
<evidence type="ECO:0000313" key="8">
    <source>
        <dbReference type="EMBL" id="PIQ88994.1"/>
    </source>
</evidence>
<dbReference type="SMART" id="SM00116">
    <property type="entry name" value="CBS"/>
    <property type="match status" value="2"/>
</dbReference>
<dbReference type="InterPro" id="IPR000644">
    <property type="entry name" value="CBS_dom"/>
</dbReference>
<feature type="transmembrane region" description="Helical" evidence="6">
    <location>
        <begin position="268"/>
        <end position="284"/>
    </location>
</feature>
<dbReference type="GO" id="GO:1902600">
    <property type="term" value="P:proton transmembrane transport"/>
    <property type="evidence" value="ECO:0007669"/>
    <property type="project" value="InterPro"/>
</dbReference>
<feature type="transmembrane region" description="Helical" evidence="6">
    <location>
        <begin position="315"/>
        <end position="334"/>
    </location>
</feature>
<feature type="transmembrane region" description="Helical" evidence="6">
    <location>
        <begin position="244"/>
        <end position="262"/>
    </location>
</feature>
<protein>
    <submittedName>
        <fullName evidence="8">Sodium:proton exchanger</fullName>
    </submittedName>
</protein>
<sequence length="560" mass="61044">MLSEYLNHILTKISLPHINVLLLLGLALFGGTVGGRIFQKIKIPQVVGYIVIGIIAGQSGFNIIDKDIIKIFEPFNYFALGLIGFMIGGELKKDVFAKYGRQFITILLWEGLAAFLAVFLLVGILGSLFIKPGISFWILGLLLGAIASATAPAATTDVLWEYRTRGPLTTTILGIVAMDDALALLLFAFASAFAGKLLGDGQGIGIFFSIAHPVYEIGASIIIGALFGLILTKILKRYTENERILAFSVGVIMLVLGLSLAIKVDMLLAAMVLGAVVVNRTPIISKQVFRIISGFTPPIYVLFFVLVGAKLNFAHMNTALLLLVVIYVSARTLGKMAGAHFGAKVSGAPDAVKKYLPLCLFSQAGVAIGLSIVAYHAFPSDVGNSIVLIITASTFIVQIIGPPAVKFAVVKANEAGKNITEEDLIRKLKVKDVMDSNLPVIFENMPLPGILDIFSKNDNLYYPVIANNKKLLGIITVESIKQTFMEKDLSNFFLACDLMEPAFKKISVDEPVLHAREIFDKYNLEYLPVIDQEDNMKGFIERRKLNKFISTKMMEFQGVA</sequence>
<evidence type="ECO:0000313" key="9">
    <source>
        <dbReference type="Proteomes" id="UP000229641"/>
    </source>
</evidence>
<dbReference type="EMBL" id="PCWA01000076">
    <property type="protein sequence ID" value="PIQ88994.1"/>
    <property type="molecule type" value="Genomic_DNA"/>
</dbReference>
<dbReference type="AlphaFoldDB" id="A0A2H0LZA7"/>
<feature type="transmembrane region" description="Helical" evidence="6">
    <location>
        <begin position="75"/>
        <end position="91"/>
    </location>
</feature>
<keyword evidence="5" id="KW-0129">CBS domain</keyword>
<proteinExistence type="predicted"/>
<feature type="transmembrane region" description="Helical" evidence="6">
    <location>
        <begin position="291"/>
        <end position="309"/>
    </location>
</feature>
<comment type="caution">
    <text evidence="8">The sequence shown here is derived from an EMBL/GenBank/DDBJ whole genome shotgun (WGS) entry which is preliminary data.</text>
</comment>
<dbReference type="CDD" id="cd02205">
    <property type="entry name" value="CBS_pair_SF"/>
    <property type="match status" value="1"/>
</dbReference>
<dbReference type="GO" id="GO:0016020">
    <property type="term" value="C:membrane"/>
    <property type="evidence" value="ECO:0007669"/>
    <property type="project" value="UniProtKB-SubCell"/>
</dbReference>
<evidence type="ECO:0000259" key="7">
    <source>
        <dbReference type="PROSITE" id="PS51371"/>
    </source>
</evidence>
<feature type="transmembrane region" description="Helical" evidence="6">
    <location>
        <begin position="46"/>
        <end position="63"/>
    </location>
</feature>
<evidence type="ECO:0000256" key="4">
    <source>
        <dbReference type="ARBA" id="ARBA00023136"/>
    </source>
</evidence>
<dbReference type="Pfam" id="PF00999">
    <property type="entry name" value="Na_H_Exchanger"/>
    <property type="match status" value="1"/>
</dbReference>
<dbReference type="Gene3D" id="3.10.580.10">
    <property type="entry name" value="CBS-domain"/>
    <property type="match status" value="1"/>
</dbReference>
<feature type="transmembrane region" description="Helical" evidence="6">
    <location>
        <begin position="355"/>
        <end position="376"/>
    </location>
</feature>
<accession>A0A2H0LZA7</accession>
<dbReference type="InterPro" id="IPR006153">
    <property type="entry name" value="Cation/H_exchanger_TM"/>
</dbReference>
<feature type="transmembrane region" description="Helical" evidence="6">
    <location>
        <begin position="103"/>
        <end position="130"/>
    </location>
</feature>
<keyword evidence="3 6" id="KW-1133">Transmembrane helix</keyword>
<dbReference type="PANTHER" id="PTHR43021:SF2">
    <property type="entry name" value="CATION_H+ EXCHANGER DOMAIN-CONTAINING PROTEIN"/>
    <property type="match status" value="1"/>
</dbReference>
<keyword evidence="2 6" id="KW-0812">Transmembrane</keyword>
<organism evidence="8 9">
    <name type="scientific">Candidatus Ghiorseimicrobium undicola</name>
    <dbReference type="NCBI Taxonomy" id="1974746"/>
    <lineage>
        <taxon>Bacteria</taxon>
        <taxon>Pseudomonadati</taxon>
        <taxon>Candidatus Omnitrophota</taxon>
        <taxon>Candidatus Ghiorseimicrobium</taxon>
    </lineage>
</organism>
<keyword evidence="4 6" id="KW-0472">Membrane</keyword>
<feature type="transmembrane region" description="Helical" evidence="6">
    <location>
        <begin position="214"/>
        <end position="232"/>
    </location>
</feature>
<name>A0A2H0LZA7_9BACT</name>
<dbReference type="GO" id="GO:0015297">
    <property type="term" value="F:antiporter activity"/>
    <property type="evidence" value="ECO:0007669"/>
    <property type="project" value="InterPro"/>
</dbReference>
<feature type="transmembrane region" description="Helical" evidence="6">
    <location>
        <begin position="20"/>
        <end position="39"/>
    </location>
</feature>
<feature type="domain" description="CBS" evidence="7">
    <location>
        <begin position="434"/>
        <end position="490"/>
    </location>
</feature>
<dbReference type="Pfam" id="PF00571">
    <property type="entry name" value="CBS"/>
    <property type="match status" value="2"/>
</dbReference>
<dbReference type="Gene3D" id="1.20.1530.20">
    <property type="match status" value="1"/>
</dbReference>
<feature type="transmembrane region" description="Helical" evidence="6">
    <location>
        <begin position="136"/>
        <end position="160"/>
    </location>
</feature>
<dbReference type="PANTHER" id="PTHR43021">
    <property type="entry name" value="NA(+)/H(+) ANTIPORTER-RELATED"/>
    <property type="match status" value="1"/>
</dbReference>
<evidence type="ECO:0000256" key="5">
    <source>
        <dbReference type="PROSITE-ProRule" id="PRU00703"/>
    </source>
</evidence>
<dbReference type="Gene3D" id="3.90.1280.20">
    <property type="match status" value="1"/>
</dbReference>
<evidence type="ECO:0000256" key="6">
    <source>
        <dbReference type="SAM" id="Phobius"/>
    </source>
</evidence>